<keyword evidence="3" id="KW-0677">Repeat</keyword>
<evidence type="ECO:0000259" key="8">
    <source>
        <dbReference type="Pfam" id="PF20946"/>
    </source>
</evidence>
<dbReference type="InterPro" id="IPR015943">
    <property type="entry name" value="WD40/YVTN_repeat-like_dom_sf"/>
</dbReference>
<sequence length="1086" mass="119025">MSFTSKQLRYAHSEGPTNVCYSEDGKYIVTCGTEGDIRVWNSFEDEEPHDKCVGDRAYAVAVHETRLYVGTGNNYVQAYTFPEPELDGVVTRFKAPVTSISVSKDGKLVACGSEDMEIHLKKDENVTVLANHKAPVLDVALDPKGEYLASSSCDGTVQICKLADGNEVVCKLDCLPKSNSVETSPSLCRIDWTPVSGKLLAVPCKQDVTLYERNSWEKHTSFTLPTLDEKELFSVCRFSSCGQYLAVSTTKNKLLVWSVNASKLVSTLSSPTAAVCDISWNPITENEHSFCYTNLEGYLGQALLDKRSNDSSSKSKIAAESNENSNIDGLMTDDGMFDENFGNLANEDDDDDENVVSVEKIKSALGFNPDGSFVAGAIKEDGASSRSVSRASSRASSPGPPIPQLEMQPPFQPSSTPQSLQFRFMVWNDVGIAEQTNTDDDQAISLKFHDSSFHYPFRIANDLNYSMAALSTDAVVFASEKADDKASHVGCTPLKKGQEWFVELEEEEEAAAVAVGLGWLAVATDTRLLRLFTVGGNQREVLSLPGPVVCMAGWKSLLAVVFHSSAGIGGQQWLSYMIIRITSDAQCHCIESPQSLPMSPKSTLKWMGFSDYGSLCTTDSAGYVRLLSSTKTWHPIANTRQQVKAKSDTYFVLGVNECLQTIKVILCKGTEYPVLIPTPYMTEIPWKLPLCGSSQDKGRLEEQLWRTKLANTCLSRKTLEADSVISSAQSKNMLDFSTTLIKLFSLACSEILSLRAVEACKLSGSQLVMERAMKYAHMQNKAVLAEQIAELISELSNNEDVGSEYEESSPYLGYPVNSHSNSTERRSVPLMRKLYNRPSQKSRPIENNGNDSYSQDMFEDSDNTGRNDSLNGEVGVRSLSPLPEQASLLRRDESFGRKLNPFKKTPGNAAGNRGLACLSTPEPSSKPLKSLSDRLKPKAKSAKVEAKKKPAATDSPASSLPPFKEWFETEREILAKDNPTMTVAELTRVALKTYKSMKNASSDMDESFQNSVPVSSPALRQTTSEDIVSPTSDGNTAAESSSLETPCAVTKKRKAAEDVHEATPFPKKIPSKTASKLTGFFYKKNE</sequence>
<dbReference type="InterPro" id="IPR057646">
    <property type="entry name" value="WD40_WDHD1_1st"/>
</dbReference>
<dbReference type="GO" id="GO:0006261">
    <property type="term" value="P:DNA-templated DNA replication"/>
    <property type="evidence" value="ECO:0007669"/>
    <property type="project" value="TreeGrafter"/>
</dbReference>
<dbReference type="GO" id="GO:0000278">
    <property type="term" value="P:mitotic cell cycle"/>
    <property type="evidence" value="ECO:0007669"/>
    <property type="project" value="TreeGrafter"/>
</dbReference>
<dbReference type="SUPFAM" id="SSF50978">
    <property type="entry name" value="WD40 repeat-like"/>
    <property type="match status" value="1"/>
</dbReference>
<feature type="domain" description="WDHD1/CFT4 second beta-propeller" evidence="7">
    <location>
        <begin position="410"/>
        <end position="690"/>
    </location>
</feature>
<comment type="caution">
    <text evidence="10">The sequence shown here is derived from an EMBL/GenBank/DDBJ whole genome shotgun (WGS) entry which is preliminary data.</text>
</comment>
<keyword evidence="11" id="KW-1185">Reference proteome</keyword>
<feature type="repeat" description="WD" evidence="5">
    <location>
        <begin position="129"/>
        <end position="159"/>
    </location>
</feature>
<dbReference type="SMR" id="A0A482XHX5"/>
<evidence type="ECO:0000256" key="3">
    <source>
        <dbReference type="ARBA" id="ARBA00022737"/>
    </source>
</evidence>
<dbReference type="SMART" id="SM00320">
    <property type="entry name" value="WD40"/>
    <property type="match status" value="4"/>
</dbReference>
<evidence type="ECO:0000256" key="4">
    <source>
        <dbReference type="ARBA" id="ARBA00023242"/>
    </source>
</evidence>
<name>A0A482XHX5_LAOST</name>
<dbReference type="Pfam" id="PF20946">
    <property type="entry name" value="Ctf4_C"/>
    <property type="match status" value="1"/>
</dbReference>
<evidence type="ECO:0000313" key="11">
    <source>
        <dbReference type="Proteomes" id="UP000291343"/>
    </source>
</evidence>
<dbReference type="PANTHER" id="PTHR19932">
    <property type="entry name" value="WD REPEAT AND HMG-BOX DNA BINDING PROTEIN"/>
    <property type="match status" value="1"/>
</dbReference>
<keyword evidence="4" id="KW-0539">Nucleus</keyword>
<feature type="compositionally biased region" description="Basic and acidic residues" evidence="6">
    <location>
        <begin position="931"/>
        <end position="948"/>
    </location>
</feature>
<comment type="subcellular location">
    <subcellularLocation>
        <location evidence="1">Nucleus</location>
    </subcellularLocation>
</comment>
<reference evidence="10 11" key="1">
    <citation type="journal article" date="2017" name="Gigascience">
        <title>Genome sequence of the small brown planthopper, Laodelphax striatellus.</title>
        <authorList>
            <person name="Zhu J."/>
            <person name="Jiang F."/>
            <person name="Wang X."/>
            <person name="Yang P."/>
            <person name="Bao Y."/>
            <person name="Zhao W."/>
            <person name="Wang W."/>
            <person name="Lu H."/>
            <person name="Wang Q."/>
            <person name="Cui N."/>
            <person name="Li J."/>
            <person name="Chen X."/>
            <person name="Luo L."/>
            <person name="Yu J."/>
            <person name="Kang L."/>
            <person name="Cui F."/>
        </authorList>
    </citation>
    <scope>NUCLEOTIDE SEQUENCE [LARGE SCALE GENOMIC DNA]</scope>
    <source>
        <strain evidence="10">Lst14</strain>
    </source>
</reference>
<evidence type="ECO:0000256" key="2">
    <source>
        <dbReference type="ARBA" id="ARBA00022574"/>
    </source>
</evidence>
<feature type="region of interest" description="Disordered" evidence="6">
    <location>
        <begin position="800"/>
        <end position="962"/>
    </location>
</feature>
<proteinExistence type="predicted"/>
<dbReference type="GO" id="GO:0003682">
    <property type="term" value="F:chromatin binding"/>
    <property type="evidence" value="ECO:0007669"/>
    <property type="project" value="TreeGrafter"/>
</dbReference>
<evidence type="ECO:0000259" key="9">
    <source>
        <dbReference type="Pfam" id="PF24817"/>
    </source>
</evidence>
<evidence type="ECO:0000313" key="10">
    <source>
        <dbReference type="EMBL" id="RZF44928.1"/>
    </source>
</evidence>
<dbReference type="PROSITE" id="PS50082">
    <property type="entry name" value="WD_REPEATS_2"/>
    <property type="match status" value="2"/>
</dbReference>
<dbReference type="OrthoDB" id="427368at2759"/>
<dbReference type="PROSITE" id="PS50294">
    <property type="entry name" value="WD_REPEATS_REGION"/>
    <property type="match status" value="1"/>
</dbReference>
<dbReference type="EMBL" id="QKKF02010123">
    <property type="protein sequence ID" value="RZF44928.1"/>
    <property type="molecule type" value="Genomic_DNA"/>
</dbReference>
<dbReference type="InterPro" id="IPR036322">
    <property type="entry name" value="WD40_repeat_dom_sf"/>
</dbReference>
<evidence type="ECO:0000259" key="7">
    <source>
        <dbReference type="Pfam" id="PF12341"/>
    </source>
</evidence>
<feature type="compositionally biased region" description="Polar residues" evidence="6">
    <location>
        <begin position="837"/>
        <end position="855"/>
    </location>
</feature>
<organism evidence="10 11">
    <name type="scientific">Laodelphax striatellus</name>
    <name type="common">Small brown planthopper</name>
    <name type="synonym">Delphax striatella</name>
    <dbReference type="NCBI Taxonomy" id="195883"/>
    <lineage>
        <taxon>Eukaryota</taxon>
        <taxon>Metazoa</taxon>
        <taxon>Ecdysozoa</taxon>
        <taxon>Arthropoda</taxon>
        <taxon>Hexapoda</taxon>
        <taxon>Insecta</taxon>
        <taxon>Pterygota</taxon>
        <taxon>Neoptera</taxon>
        <taxon>Paraneoptera</taxon>
        <taxon>Hemiptera</taxon>
        <taxon>Auchenorrhyncha</taxon>
        <taxon>Fulgoroidea</taxon>
        <taxon>Delphacidae</taxon>
        <taxon>Criomorphinae</taxon>
        <taxon>Laodelphax</taxon>
    </lineage>
</organism>
<feature type="compositionally biased region" description="Low complexity" evidence="6">
    <location>
        <begin position="918"/>
        <end position="930"/>
    </location>
</feature>
<protein>
    <recommendedName>
        <fullName evidence="12">WD repeat-containing protein 55 homolog</fullName>
    </recommendedName>
</protein>
<evidence type="ECO:0000256" key="5">
    <source>
        <dbReference type="PROSITE-ProRule" id="PRU00221"/>
    </source>
</evidence>
<dbReference type="STRING" id="195883.A0A482XHX5"/>
<dbReference type="Pfam" id="PF12341">
    <property type="entry name" value="Mcl1_mid"/>
    <property type="match status" value="1"/>
</dbReference>
<feature type="domain" description="WDHD1/CFT4 helical bundle" evidence="8">
    <location>
        <begin position="699"/>
        <end position="794"/>
    </location>
</feature>
<dbReference type="InterPro" id="IPR001680">
    <property type="entry name" value="WD40_rpt"/>
</dbReference>
<accession>A0A482XHX5</accession>
<dbReference type="InParanoid" id="A0A482XHX5"/>
<evidence type="ECO:0000256" key="1">
    <source>
        <dbReference type="ARBA" id="ARBA00004123"/>
    </source>
</evidence>
<dbReference type="FunCoup" id="A0A482XHX5">
    <property type="interactions" value="972"/>
</dbReference>
<dbReference type="PANTHER" id="PTHR19932:SF10">
    <property type="entry name" value="WD REPEAT AND HMG-BOX DNA-BINDING PROTEIN 1"/>
    <property type="match status" value="1"/>
</dbReference>
<feature type="domain" description="WDHD1 first WD40" evidence="9">
    <location>
        <begin position="9"/>
        <end position="300"/>
    </location>
</feature>
<dbReference type="Gene3D" id="2.130.10.10">
    <property type="entry name" value="YVTN repeat-like/Quinoprotein amine dehydrogenase"/>
    <property type="match status" value="2"/>
</dbReference>
<dbReference type="InterPro" id="IPR022100">
    <property type="entry name" value="WDHD1/CFT4_beta-prop_2nd"/>
</dbReference>
<feature type="region of interest" description="Disordered" evidence="6">
    <location>
        <begin position="384"/>
        <end position="417"/>
    </location>
</feature>
<feature type="region of interest" description="Disordered" evidence="6">
    <location>
        <begin position="1001"/>
        <end position="1072"/>
    </location>
</feature>
<evidence type="ECO:0000256" key="6">
    <source>
        <dbReference type="SAM" id="MobiDB-lite"/>
    </source>
</evidence>
<dbReference type="AlphaFoldDB" id="A0A482XHX5"/>
<dbReference type="Proteomes" id="UP000291343">
    <property type="component" value="Unassembled WGS sequence"/>
</dbReference>
<dbReference type="GO" id="GO:0006281">
    <property type="term" value="P:DNA repair"/>
    <property type="evidence" value="ECO:0007669"/>
    <property type="project" value="TreeGrafter"/>
</dbReference>
<evidence type="ECO:0008006" key="12">
    <source>
        <dbReference type="Google" id="ProtNLM"/>
    </source>
</evidence>
<keyword evidence="2 5" id="KW-0853">WD repeat</keyword>
<dbReference type="InterPro" id="IPR048591">
    <property type="entry name" value="WDHD1/CFT4_hel"/>
</dbReference>
<gene>
    <name evidence="10" type="ORF">LSTR_LSTR013118</name>
</gene>
<feature type="repeat" description="WD" evidence="5">
    <location>
        <begin position="9"/>
        <end position="41"/>
    </location>
</feature>
<feature type="compositionally biased region" description="Low complexity" evidence="6">
    <location>
        <begin position="384"/>
        <end position="397"/>
    </location>
</feature>
<dbReference type="GO" id="GO:0043596">
    <property type="term" value="C:nuclear replication fork"/>
    <property type="evidence" value="ECO:0007669"/>
    <property type="project" value="TreeGrafter"/>
</dbReference>
<dbReference type="Pfam" id="PF24817">
    <property type="entry name" value="WD40_WDHD1_1st"/>
    <property type="match status" value="1"/>
</dbReference>
<feature type="compositionally biased region" description="Polar residues" evidence="6">
    <location>
        <begin position="1001"/>
        <end position="1044"/>
    </location>
</feature>